<dbReference type="SMART" id="SM00345">
    <property type="entry name" value="HTH_GNTR"/>
    <property type="match status" value="1"/>
</dbReference>
<dbReference type="PROSITE" id="PS50949">
    <property type="entry name" value="HTH_GNTR"/>
    <property type="match status" value="1"/>
</dbReference>
<dbReference type="SMART" id="SM00895">
    <property type="entry name" value="FCD"/>
    <property type="match status" value="1"/>
</dbReference>
<dbReference type="EMBL" id="CP042434">
    <property type="protein sequence ID" value="QEC74366.1"/>
    <property type="molecule type" value="Genomic_DNA"/>
</dbReference>
<dbReference type="InterPro" id="IPR000524">
    <property type="entry name" value="Tscrpt_reg_HTH_GntR"/>
</dbReference>
<reference evidence="5 6" key="1">
    <citation type="journal article" date="2017" name="Int. J. Syst. Evol. Microbiol.">
        <title>Arachidicoccus ginsenosidivorans sp. nov., with ginsenoside-converting activity isolated from ginseng cultivating soil.</title>
        <authorList>
            <person name="Siddiqi M.Z."/>
            <person name="Aslam Z."/>
            <person name="Im W.T."/>
        </authorList>
    </citation>
    <scope>NUCLEOTIDE SEQUENCE [LARGE SCALE GENOMIC DNA]</scope>
    <source>
        <strain evidence="5 6">Gsoil 809</strain>
    </source>
</reference>
<sequence>MNTVIQKRSLADEVAAGLQQQISAGVYKVGDKLPTEPNLMKAFGVGRSSIREAIKILVNSGLLSVQQGVGTFVENQIADREPLGTRLKRADYGELDEVRKLLEIKIAQKAAQNCVDSDIQKMKGFLDARKKAATTGDLPGSIAADIQFHVALAEASGNEILLDLYKAVAAHMESWFMKVNLDTSSFIQTQHMHEELLKHIRKGQSEAAWNMAIAIIDHG</sequence>
<evidence type="ECO:0000313" key="5">
    <source>
        <dbReference type="EMBL" id="QEC74366.1"/>
    </source>
</evidence>
<dbReference type="InterPro" id="IPR011711">
    <property type="entry name" value="GntR_C"/>
</dbReference>
<dbReference type="SUPFAM" id="SSF48008">
    <property type="entry name" value="GntR ligand-binding domain-like"/>
    <property type="match status" value="1"/>
</dbReference>
<evidence type="ECO:0000256" key="1">
    <source>
        <dbReference type="ARBA" id="ARBA00023015"/>
    </source>
</evidence>
<dbReference type="InterPro" id="IPR036388">
    <property type="entry name" value="WH-like_DNA-bd_sf"/>
</dbReference>
<organism evidence="5 6">
    <name type="scientific">Arachidicoccus ginsenosidivorans</name>
    <dbReference type="NCBI Taxonomy" id="496057"/>
    <lineage>
        <taxon>Bacteria</taxon>
        <taxon>Pseudomonadati</taxon>
        <taxon>Bacteroidota</taxon>
        <taxon>Chitinophagia</taxon>
        <taxon>Chitinophagales</taxon>
        <taxon>Chitinophagaceae</taxon>
        <taxon>Arachidicoccus</taxon>
    </lineage>
</organism>
<keyword evidence="1" id="KW-0805">Transcription regulation</keyword>
<dbReference type="Gene3D" id="1.10.10.10">
    <property type="entry name" value="Winged helix-like DNA-binding domain superfamily/Winged helix DNA-binding domain"/>
    <property type="match status" value="1"/>
</dbReference>
<keyword evidence="2" id="KW-0238">DNA-binding</keyword>
<dbReference type="Proteomes" id="UP000321291">
    <property type="component" value="Chromosome"/>
</dbReference>
<protein>
    <submittedName>
        <fullName evidence="5">FadR family transcriptional regulator</fullName>
    </submittedName>
</protein>
<dbReference type="KEGG" id="agi:FSB73_19920"/>
<dbReference type="PANTHER" id="PTHR43537:SF47">
    <property type="entry name" value="REGULATORY PROTEIN GNTR HTH"/>
    <property type="match status" value="1"/>
</dbReference>
<keyword evidence="6" id="KW-1185">Reference proteome</keyword>
<dbReference type="PRINTS" id="PR00035">
    <property type="entry name" value="HTHGNTR"/>
</dbReference>
<dbReference type="Pfam" id="PF00392">
    <property type="entry name" value="GntR"/>
    <property type="match status" value="1"/>
</dbReference>
<dbReference type="CDD" id="cd07377">
    <property type="entry name" value="WHTH_GntR"/>
    <property type="match status" value="1"/>
</dbReference>
<name>A0A5B8VUB2_9BACT</name>
<dbReference type="Gene3D" id="1.20.120.530">
    <property type="entry name" value="GntR ligand-binding domain-like"/>
    <property type="match status" value="1"/>
</dbReference>
<dbReference type="GO" id="GO:0003677">
    <property type="term" value="F:DNA binding"/>
    <property type="evidence" value="ECO:0007669"/>
    <property type="project" value="UniProtKB-KW"/>
</dbReference>
<evidence type="ECO:0000259" key="4">
    <source>
        <dbReference type="PROSITE" id="PS50949"/>
    </source>
</evidence>
<dbReference type="Pfam" id="PF07729">
    <property type="entry name" value="FCD"/>
    <property type="match status" value="1"/>
</dbReference>
<evidence type="ECO:0000256" key="2">
    <source>
        <dbReference type="ARBA" id="ARBA00023125"/>
    </source>
</evidence>
<evidence type="ECO:0000313" key="6">
    <source>
        <dbReference type="Proteomes" id="UP000321291"/>
    </source>
</evidence>
<proteinExistence type="predicted"/>
<dbReference type="InterPro" id="IPR008920">
    <property type="entry name" value="TF_FadR/GntR_C"/>
</dbReference>
<dbReference type="AlphaFoldDB" id="A0A5B8VUB2"/>
<dbReference type="OrthoDB" id="9799482at2"/>
<dbReference type="GO" id="GO:0003700">
    <property type="term" value="F:DNA-binding transcription factor activity"/>
    <property type="evidence" value="ECO:0007669"/>
    <property type="project" value="InterPro"/>
</dbReference>
<dbReference type="PANTHER" id="PTHR43537">
    <property type="entry name" value="TRANSCRIPTIONAL REGULATOR, GNTR FAMILY"/>
    <property type="match status" value="1"/>
</dbReference>
<dbReference type="InterPro" id="IPR036390">
    <property type="entry name" value="WH_DNA-bd_sf"/>
</dbReference>
<accession>A0A5B8VUB2</accession>
<dbReference type="SUPFAM" id="SSF46785">
    <property type="entry name" value="Winged helix' DNA-binding domain"/>
    <property type="match status" value="1"/>
</dbReference>
<feature type="domain" description="HTH gntR-type" evidence="4">
    <location>
        <begin position="8"/>
        <end position="76"/>
    </location>
</feature>
<gene>
    <name evidence="5" type="ORF">FSB73_19920</name>
</gene>
<keyword evidence="3" id="KW-0804">Transcription</keyword>
<evidence type="ECO:0000256" key="3">
    <source>
        <dbReference type="ARBA" id="ARBA00023163"/>
    </source>
</evidence>